<accession>A0A183A220</accession>
<reference evidence="1 2" key="2">
    <citation type="submission" date="2018-11" db="EMBL/GenBank/DDBJ databases">
        <authorList>
            <consortium name="Pathogen Informatics"/>
        </authorList>
    </citation>
    <scope>NUCLEOTIDE SEQUENCE [LARGE SCALE GENOMIC DNA]</scope>
    <source>
        <strain evidence="1 2">Egypt</strain>
    </source>
</reference>
<dbReference type="OrthoDB" id="6243574at2759"/>
<keyword evidence="2" id="KW-1185">Reference proteome</keyword>
<gene>
    <name evidence="1" type="ORF">ECPE_LOCUS1005</name>
</gene>
<evidence type="ECO:0000313" key="2">
    <source>
        <dbReference type="Proteomes" id="UP000272942"/>
    </source>
</evidence>
<dbReference type="Proteomes" id="UP000272942">
    <property type="component" value="Unassembled WGS sequence"/>
</dbReference>
<name>A0A183A220_9TREM</name>
<dbReference type="EMBL" id="UZAN01004629">
    <property type="protein sequence ID" value="VDP31907.1"/>
    <property type="molecule type" value="Genomic_DNA"/>
</dbReference>
<evidence type="ECO:0000313" key="3">
    <source>
        <dbReference type="WBParaSite" id="ECPE_0000100501-mRNA-1"/>
    </source>
</evidence>
<evidence type="ECO:0000313" key="1">
    <source>
        <dbReference type="EMBL" id="VDP31907.1"/>
    </source>
</evidence>
<organism evidence="3">
    <name type="scientific">Echinostoma caproni</name>
    <dbReference type="NCBI Taxonomy" id="27848"/>
    <lineage>
        <taxon>Eukaryota</taxon>
        <taxon>Metazoa</taxon>
        <taxon>Spiralia</taxon>
        <taxon>Lophotrochozoa</taxon>
        <taxon>Platyhelminthes</taxon>
        <taxon>Trematoda</taxon>
        <taxon>Digenea</taxon>
        <taxon>Plagiorchiida</taxon>
        <taxon>Echinostomata</taxon>
        <taxon>Echinostomatoidea</taxon>
        <taxon>Echinostomatidae</taxon>
        <taxon>Echinostoma</taxon>
    </lineage>
</organism>
<proteinExistence type="predicted"/>
<reference evidence="3" key="1">
    <citation type="submission" date="2016-06" db="UniProtKB">
        <authorList>
            <consortium name="WormBaseParasite"/>
        </authorList>
    </citation>
    <scope>IDENTIFICATION</scope>
</reference>
<protein>
    <submittedName>
        <fullName evidence="3">Reverse transcriptase domain-containing protein</fullName>
    </submittedName>
</protein>
<dbReference type="PANTHER" id="PTHR33395">
    <property type="entry name" value="TRANSCRIPTASE, PUTATIVE-RELATED-RELATED"/>
    <property type="match status" value="1"/>
</dbReference>
<sequence>MPDMVISTPDVERFFKTLKFSKSAGPDNIHPAVRKSIESLMIPQIVTMNTGRIPEDWKYATVVPIFKGGKQSDPSNYRPISFTSIVAKLLERILRGYISAHLLQIGDETIANKLPSSANRRNGAV</sequence>
<dbReference type="AlphaFoldDB" id="A0A183A220"/>
<dbReference type="WBParaSite" id="ECPE_0000100501-mRNA-1">
    <property type="protein sequence ID" value="ECPE_0000100501-mRNA-1"/>
    <property type="gene ID" value="ECPE_0000100501"/>
</dbReference>
<dbReference type="PANTHER" id="PTHR33395:SF22">
    <property type="entry name" value="REVERSE TRANSCRIPTASE DOMAIN-CONTAINING PROTEIN"/>
    <property type="match status" value="1"/>
</dbReference>